<name>A0A8T0HT01_CERPU</name>
<reference evidence="1" key="1">
    <citation type="submission" date="2020-06" db="EMBL/GenBank/DDBJ databases">
        <title>WGS assembly of Ceratodon purpureus strain R40.</title>
        <authorList>
            <person name="Carey S.B."/>
            <person name="Jenkins J."/>
            <person name="Shu S."/>
            <person name="Lovell J.T."/>
            <person name="Sreedasyam A."/>
            <person name="Maumus F."/>
            <person name="Tiley G.P."/>
            <person name="Fernandez-Pozo N."/>
            <person name="Barry K."/>
            <person name="Chen C."/>
            <person name="Wang M."/>
            <person name="Lipzen A."/>
            <person name="Daum C."/>
            <person name="Saski C.A."/>
            <person name="Payton A.C."/>
            <person name="Mcbreen J.C."/>
            <person name="Conrad R.E."/>
            <person name="Kollar L.M."/>
            <person name="Olsson S."/>
            <person name="Huttunen S."/>
            <person name="Landis J.B."/>
            <person name="Wickett N.J."/>
            <person name="Johnson M.G."/>
            <person name="Rensing S.A."/>
            <person name="Grimwood J."/>
            <person name="Schmutz J."/>
            <person name="Mcdaniel S.F."/>
        </authorList>
    </citation>
    <scope>NUCLEOTIDE SEQUENCE</scope>
    <source>
        <strain evidence="1">R40</strain>
    </source>
</reference>
<protein>
    <submittedName>
        <fullName evidence="1">Uncharacterized protein</fullName>
    </submittedName>
</protein>
<dbReference type="EMBL" id="CM026426">
    <property type="protein sequence ID" value="KAG0573881.1"/>
    <property type="molecule type" value="Genomic_DNA"/>
</dbReference>
<evidence type="ECO:0000313" key="1">
    <source>
        <dbReference type="EMBL" id="KAG0573881.1"/>
    </source>
</evidence>
<dbReference type="Proteomes" id="UP000822688">
    <property type="component" value="Chromosome V"/>
</dbReference>
<organism evidence="1 2">
    <name type="scientific">Ceratodon purpureus</name>
    <name type="common">Fire moss</name>
    <name type="synonym">Dicranum purpureum</name>
    <dbReference type="NCBI Taxonomy" id="3225"/>
    <lineage>
        <taxon>Eukaryota</taxon>
        <taxon>Viridiplantae</taxon>
        <taxon>Streptophyta</taxon>
        <taxon>Embryophyta</taxon>
        <taxon>Bryophyta</taxon>
        <taxon>Bryophytina</taxon>
        <taxon>Bryopsida</taxon>
        <taxon>Dicranidae</taxon>
        <taxon>Pseudoditrichales</taxon>
        <taxon>Ditrichaceae</taxon>
        <taxon>Ceratodon</taxon>
    </lineage>
</organism>
<keyword evidence="2" id="KW-1185">Reference proteome</keyword>
<proteinExistence type="predicted"/>
<comment type="caution">
    <text evidence="1">The sequence shown here is derived from an EMBL/GenBank/DDBJ whole genome shotgun (WGS) entry which is preliminary data.</text>
</comment>
<dbReference type="AlphaFoldDB" id="A0A8T0HT01"/>
<evidence type="ECO:0000313" key="2">
    <source>
        <dbReference type="Proteomes" id="UP000822688"/>
    </source>
</evidence>
<gene>
    <name evidence="1" type="ORF">KC19_VG218000</name>
</gene>
<sequence length="82" mass="9111">MEVIAHFFISCCALETIVSLSRSLWTQPSHDNAFVEHGVSSTICIVVFSFSSSVRASSLSLLATSKSRKRIQCPMELDHMTF</sequence>
<accession>A0A8T0HT01</accession>